<dbReference type="EMBL" id="FSRK01000001">
    <property type="protein sequence ID" value="SIO11799.1"/>
    <property type="molecule type" value="Genomic_DNA"/>
</dbReference>
<evidence type="ECO:0008006" key="3">
    <source>
        <dbReference type="Google" id="ProtNLM"/>
    </source>
</evidence>
<gene>
    <name evidence="1" type="ORF">SAMN05444409_2094</name>
</gene>
<sequence>MYTLSAKIEIGNFVFDSVNDVEITKSVEELSDTAVIKVPTKFKIKDNNEEKYIEEVIKVEDSVKIILAYDGKYEGVEFVGYVSKINPKTPIVEIHCEDAMWLLRRKSVKGNWGKTTLKTILETIVSGTKIQLSTKIPNYEITKYTVKNKNGAQALQELKANVSLSVFIDDDYSLYCGLEQATNIGERVIYDLNYNLVENNLQFISNEDKKIKIVRTWIDKKTNKRKTYTTGDKDGEENTMNIDGVVSEAVIKEMAEKAFKDAKNGGFTGDLTSFLIPFATRGMAAEIIDTEHKNREGNYFIKKVVTTFGTSGARRKVTLGNKL</sequence>
<proteinExistence type="predicted"/>
<evidence type="ECO:0000313" key="1">
    <source>
        <dbReference type="EMBL" id="SIO11799.1"/>
    </source>
</evidence>
<organism evidence="1 2">
    <name type="scientific">Epilithonimonas zeae</name>
    <dbReference type="NCBI Taxonomy" id="1416779"/>
    <lineage>
        <taxon>Bacteria</taxon>
        <taxon>Pseudomonadati</taxon>
        <taxon>Bacteroidota</taxon>
        <taxon>Flavobacteriia</taxon>
        <taxon>Flavobacteriales</taxon>
        <taxon>Weeksellaceae</taxon>
        <taxon>Chryseobacterium group</taxon>
        <taxon>Epilithonimonas</taxon>
    </lineage>
</organism>
<dbReference type="RefSeq" id="WP_074235195.1">
    <property type="nucleotide sequence ID" value="NZ_FSRK01000001.1"/>
</dbReference>
<keyword evidence="2" id="KW-1185">Reference proteome</keyword>
<accession>A0A1N6GW87</accession>
<dbReference type="STRING" id="1416779.SAMN05444409_2094"/>
<reference evidence="2" key="1">
    <citation type="submission" date="2016-11" db="EMBL/GenBank/DDBJ databases">
        <authorList>
            <person name="Varghese N."/>
            <person name="Submissions S."/>
        </authorList>
    </citation>
    <scope>NUCLEOTIDE SEQUENCE [LARGE SCALE GENOMIC DNA]</scope>
    <source>
        <strain evidence="2">DSM 27623</strain>
    </source>
</reference>
<dbReference type="AlphaFoldDB" id="A0A1N6GW87"/>
<name>A0A1N6GW87_9FLAO</name>
<dbReference type="SUPFAM" id="SSF69279">
    <property type="entry name" value="Phage tail proteins"/>
    <property type="match status" value="1"/>
</dbReference>
<dbReference type="Proteomes" id="UP000185207">
    <property type="component" value="Unassembled WGS sequence"/>
</dbReference>
<protein>
    <recommendedName>
        <fullName evidence="3">Late control protein</fullName>
    </recommendedName>
</protein>
<evidence type="ECO:0000313" key="2">
    <source>
        <dbReference type="Proteomes" id="UP000185207"/>
    </source>
</evidence>
<dbReference type="OrthoDB" id="1065075at2"/>